<keyword evidence="2" id="KW-1185">Reference proteome</keyword>
<proteinExistence type="predicted"/>
<feature type="non-terminal residue" evidence="1">
    <location>
        <position position="1"/>
    </location>
</feature>
<organism evidence="1 2">
    <name type="scientific">Iphiclides podalirius</name>
    <name type="common">scarce swallowtail</name>
    <dbReference type="NCBI Taxonomy" id="110791"/>
    <lineage>
        <taxon>Eukaryota</taxon>
        <taxon>Metazoa</taxon>
        <taxon>Ecdysozoa</taxon>
        <taxon>Arthropoda</taxon>
        <taxon>Hexapoda</taxon>
        <taxon>Insecta</taxon>
        <taxon>Pterygota</taxon>
        <taxon>Neoptera</taxon>
        <taxon>Endopterygota</taxon>
        <taxon>Lepidoptera</taxon>
        <taxon>Glossata</taxon>
        <taxon>Ditrysia</taxon>
        <taxon>Papilionoidea</taxon>
        <taxon>Papilionidae</taxon>
        <taxon>Papilioninae</taxon>
        <taxon>Iphiclides</taxon>
    </lineage>
</organism>
<reference evidence="1" key="1">
    <citation type="submission" date="2022-03" db="EMBL/GenBank/DDBJ databases">
        <authorList>
            <person name="Martin H S."/>
        </authorList>
    </citation>
    <scope>NUCLEOTIDE SEQUENCE</scope>
</reference>
<evidence type="ECO:0000313" key="1">
    <source>
        <dbReference type="EMBL" id="CAH2050054.1"/>
    </source>
</evidence>
<evidence type="ECO:0000313" key="2">
    <source>
        <dbReference type="Proteomes" id="UP000837857"/>
    </source>
</evidence>
<dbReference type="EMBL" id="OW152814">
    <property type="protein sequence ID" value="CAH2050054.1"/>
    <property type="molecule type" value="Genomic_DNA"/>
</dbReference>
<accession>A0ABN8IAI7</accession>
<gene>
    <name evidence="1" type="ORF">IPOD504_LOCUS7207</name>
</gene>
<sequence length="103" mass="11445">MRDGSWTGAILGRLNLVVRAGQMVKLVFSFRDAVCLLLMTTRPPIHSTPATATGAQPSWLNGEQSQNHVGVKYQENMTGGKSKIRRLAELCTAEPTRPWFAYR</sequence>
<protein>
    <submittedName>
        <fullName evidence="1">Uncharacterized protein</fullName>
    </submittedName>
</protein>
<name>A0ABN8IAI7_9NEOP</name>
<dbReference type="Proteomes" id="UP000837857">
    <property type="component" value="Chromosome 2"/>
</dbReference>